<evidence type="ECO:0000256" key="1">
    <source>
        <dbReference type="ARBA" id="ARBA00004123"/>
    </source>
</evidence>
<sequence length="231" mass="25514">MENVAPTYDLVNKDILELCHMEGIEPPTDQDYVAETPEDETLTSSELKVMFSVIDQRNALRPQVNPTIPPVRPRKPLPSLPTVSGVIGQAQVYSQTTVFVASPAFASSLATTAATASGGRAAATLIYSCNECSKTFSNVMKFKQHLLEVHVGTKCHWAGCRFEAVDERDLDRHLIKHNKPSIKHVVDDAEKVQCLWPGCGQLYTTTGSLNRHTRRHQVKACVKAELEEDGE</sequence>
<evidence type="ECO:0000313" key="10">
    <source>
        <dbReference type="EMBL" id="KAH6647855.1"/>
    </source>
</evidence>
<evidence type="ECO:0000259" key="9">
    <source>
        <dbReference type="PROSITE" id="PS50157"/>
    </source>
</evidence>
<dbReference type="Proteomes" id="UP000758603">
    <property type="component" value="Unassembled WGS sequence"/>
</dbReference>
<dbReference type="PROSITE" id="PS00028">
    <property type="entry name" value="ZINC_FINGER_C2H2_1"/>
    <property type="match status" value="2"/>
</dbReference>
<keyword evidence="3 8" id="KW-0863">Zinc-finger</keyword>
<evidence type="ECO:0000256" key="3">
    <source>
        <dbReference type="ARBA" id="ARBA00022771"/>
    </source>
</evidence>
<dbReference type="GeneID" id="70129573"/>
<keyword evidence="2" id="KW-0479">Metal-binding</keyword>
<dbReference type="RefSeq" id="XP_045954367.1">
    <property type="nucleotide sequence ID" value="XM_046100681.1"/>
</dbReference>
<evidence type="ECO:0000256" key="6">
    <source>
        <dbReference type="ARBA" id="ARBA00023163"/>
    </source>
</evidence>
<feature type="domain" description="C2H2-type" evidence="9">
    <location>
        <begin position="192"/>
        <end position="216"/>
    </location>
</feature>
<protein>
    <recommendedName>
        <fullName evidence="9">C2H2-type domain-containing protein</fullName>
    </recommendedName>
</protein>
<gene>
    <name evidence="10" type="ORF">BKA67DRAFT_539692</name>
</gene>
<accession>A0A9P8RKR3</accession>
<comment type="caution">
    <text evidence="10">The sequence shown here is derived from an EMBL/GenBank/DDBJ whole genome shotgun (WGS) entry which is preliminary data.</text>
</comment>
<dbReference type="GO" id="GO:0008270">
    <property type="term" value="F:zinc ion binding"/>
    <property type="evidence" value="ECO:0007669"/>
    <property type="project" value="UniProtKB-KW"/>
</dbReference>
<organism evidence="10 11">
    <name type="scientific">Truncatella angustata</name>
    <dbReference type="NCBI Taxonomy" id="152316"/>
    <lineage>
        <taxon>Eukaryota</taxon>
        <taxon>Fungi</taxon>
        <taxon>Dikarya</taxon>
        <taxon>Ascomycota</taxon>
        <taxon>Pezizomycotina</taxon>
        <taxon>Sordariomycetes</taxon>
        <taxon>Xylariomycetidae</taxon>
        <taxon>Amphisphaeriales</taxon>
        <taxon>Sporocadaceae</taxon>
        <taxon>Truncatella</taxon>
    </lineage>
</organism>
<dbReference type="SMART" id="SM00355">
    <property type="entry name" value="ZnF_C2H2"/>
    <property type="match status" value="3"/>
</dbReference>
<evidence type="ECO:0000256" key="7">
    <source>
        <dbReference type="ARBA" id="ARBA00023242"/>
    </source>
</evidence>
<dbReference type="InterPro" id="IPR051061">
    <property type="entry name" value="Zinc_finger_trans_reg"/>
</dbReference>
<name>A0A9P8RKR3_9PEZI</name>
<dbReference type="Gene3D" id="3.30.160.60">
    <property type="entry name" value="Classic Zinc Finger"/>
    <property type="match status" value="2"/>
</dbReference>
<dbReference type="Pfam" id="PF00096">
    <property type="entry name" value="zf-C2H2"/>
    <property type="match status" value="1"/>
</dbReference>
<evidence type="ECO:0000313" key="11">
    <source>
        <dbReference type="Proteomes" id="UP000758603"/>
    </source>
</evidence>
<dbReference type="InterPro" id="IPR036236">
    <property type="entry name" value="Znf_C2H2_sf"/>
</dbReference>
<dbReference type="PANTHER" id="PTHR46179:SF13">
    <property type="entry name" value="C2H2-TYPE DOMAIN-CONTAINING PROTEIN"/>
    <property type="match status" value="1"/>
</dbReference>
<dbReference type="PROSITE" id="PS50157">
    <property type="entry name" value="ZINC_FINGER_C2H2_2"/>
    <property type="match status" value="2"/>
</dbReference>
<proteinExistence type="predicted"/>
<dbReference type="GO" id="GO:0006357">
    <property type="term" value="P:regulation of transcription by RNA polymerase II"/>
    <property type="evidence" value="ECO:0007669"/>
    <property type="project" value="TreeGrafter"/>
</dbReference>
<evidence type="ECO:0000256" key="4">
    <source>
        <dbReference type="ARBA" id="ARBA00022833"/>
    </source>
</evidence>
<keyword evidence="4" id="KW-0862">Zinc</keyword>
<dbReference type="GO" id="GO:0005634">
    <property type="term" value="C:nucleus"/>
    <property type="evidence" value="ECO:0007669"/>
    <property type="project" value="UniProtKB-SubCell"/>
</dbReference>
<keyword evidence="7" id="KW-0539">Nucleus</keyword>
<dbReference type="AlphaFoldDB" id="A0A9P8RKR3"/>
<comment type="subcellular location">
    <subcellularLocation>
        <location evidence="1">Nucleus</location>
    </subcellularLocation>
</comment>
<dbReference type="SUPFAM" id="SSF57667">
    <property type="entry name" value="beta-beta-alpha zinc fingers"/>
    <property type="match status" value="1"/>
</dbReference>
<evidence type="ECO:0000256" key="2">
    <source>
        <dbReference type="ARBA" id="ARBA00022723"/>
    </source>
</evidence>
<evidence type="ECO:0000256" key="5">
    <source>
        <dbReference type="ARBA" id="ARBA00023015"/>
    </source>
</evidence>
<dbReference type="PANTHER" id="PTHR46179">
    <property type="entry name" value="ZINC FINGER PROTEIN"/>
    <property type="match status" value="1"/>
</dbReference>
<keyword evidence="6" id="KW-0804">Transcription</keyword>
<dbReference type="InterPro" id="IPR013087">
    <property type="entry name" value="Znf_C2H2_type"/>
</dbReference>
<reference evidence="10" key="1">
    <citation type="journal article" date="2021" name="Nat. Commun.">
        <title>Genetic determinants of endophytism in the Arabidopsis root mycobiome.</title>
        <authorList>
            <person name="Mesny F."/>
            <person name="Miyauchi S."/>
            <person name="Thiergart T."/>
            <person name="Pickel B."/>
            <person name="Atanasova L."/>
            <person name="Karlsson M."/>
            <person name="Huettel B."/>
            <person name="Barry K.W."/>
            <person name="Haridas S."/>
            <person name="Chen C."/>
            <person name="Bauer D."/>
            <person name="Andreopoulos W."/>
            <person name="Pangilinan J."/>
            <person name="LaButti K."/>
            <person name="Riley R."/>
            <person name="Lipzen A."/>
            <person name="Clum A."/>
            <person name="Drula E."/>
            <person name="Henrissat B."/>
            <person name="Kohler A."/>
            <person name="Grigoriev I.V."/>
            <person name="Martin F.M."/>
            <person name="Hacquard S."/>
        </authorList>
    </citation>
    <scope>NUCLEOTIDE SEQUENCE</scope>
    <source>
        <strain evidence="10">MPI-SDFR-AT-0073</strain>
    </source>
</reference>
<evidence type="ECO:0000256" key="8">
    <source>
        <dbReference type="PROSITE-ProRule" id="PRU00042"/>
    </source>
</evidence>
<dbReference type="OrthoDB" id="6365676at2759"/>
<dbReference type="EMBL" id="JAGPXC010000008">
    <property type="protein sequence ID" value="KAH6647855.1"/>
    <property type="molecule type" value="Genomic_DNA"/>
</dbReference>
<feature type="domain" description="C2H2-type" evidence="9">
    <location>
        <begin position="127"/>
        <end position="155"/>
    </location>
</feature>
<keyword evidence="5" id="KW-0805">Transcription regulation</keyword>
<keyword evidence="11" id="KW-1185">Reference proteome</keyword>